<dbReference type="GO" id="GO:0006412">
    <property type="term" value="P:translation"/>
    <property type="evidence" value="ECO:0007669"/>
    <property type="project" value="UniProtKB-UniRule"/>
</dbReference>
<dbReference type="HAMAP" id="MF_00163">
    <property type="entry name" value="Pep_deformylase"/>
    <property type="match status" value="1"/>
</dbReference>
<dbReference type="Gene3D" id="3.90.45.10">
    <property type="entry name" value="Peptide deformylase"/>
    <property type="match status" value="1"/>
</dbReference>
<reference evidence="3 4" key="1">
    <citation type="journal article" date="2016" name="Nat. Commun.">
        <title>Thousands of microbial genomes shed light on interconnected biogeochemical processes in an aquifer system.</title>
        <authorList>
            <person name="Anantharaman K."/>
            <person name="Brown C.T."/>
            <person name="Hug L.A."/>
            <person name="Sharon I."/>
            <person name="Castelle C.J."/>
            <person name="Probst A.J."/>
            <person name="Thomas B.C."/>
            <person name="Singh A."/>
            <person name="Wilkins M.J."/>
            <person name="Karaoz U."/>
            <person name="Brodie E.L."/>
            <person name="Williams K.H."/>
            <person name="Hubbard S.S."/>
            <person name="Banfield J.F."/>
        </authorList>
    </citation>
    <scope>NUCLEOTIDE SEQUENCE [LARGE SCALE GENOMIC DNA]</scope>
</reference>
<dbReference type="CDD" id="cd00487">
    <property type="entry name" value="Pep_deformylase"/>
    <property type="match status" value="1"/>
</dbReference>
<proteinExistence type="inferred from homology"/>
<comment type="function">
    <text evidence="2">Removes the formyl group from the N-terminal Met of newly synthesized proteins. Requires at least a dipeptide for an efficient rate of reaction. N-terminal L-methionine is a prerequisite for activity but the enzyme has broad specificity at other positions.</text>
</comment>
<dbReference type="PANTHER" id="PTHR10458:SF22">
    <property type="entry name" value="PEPTIDE DEFORMYLASE"/>
    <property type="match status" value="1"/>
</dbReference>
<keyword evidence="2" id="KW-0408">Iron</keyword>
<dbReference type="PANTHER" id="PTHR10458">
    <property type="entry name" value="PEPTIDE DEFORMYLASE"/>
    <property type="match status" value="1"/>
</dbReference>
<comment type="cofactor">
    <cofactor evidence="2">
        <name>Fe(2+)</name>
        <dbReference type="ChEBI" id="CHEBI:29033"/>
    </cofactor>
    <text evidence="2">Binds 1 Fe(2+) ion.</text>
</comment>
<dbReference type="Pfam" id="PF01327">
    <property type="entry name" value="Pep_deformylase"/>
    <property type="match status" value="1"/>
</dbReference>
<evidence type="ECO:0000256" key="2">
    <source>
        <dbReference type="HAMAP-Rule" id="MF_00163"/>
    </source>
</evidence>
<comment type="caution">
    <text evidence="3">The sequence shown here is derived from an EMBL/GenBank/DDBJ whole genome shotgun (WGS) entry which is preliminary data.</text>
</comment>
<evidence type="ECO:0000313" key="4">
    <source>
        <dbReference type="Proteomes" id="UP000177596"/>
    </source>
</evidence>
<dbReference type="EC" id="3.5.1.88" evidence="2"/>
<feature type="binding site" evidence="2">
    <location>
        <position position="103"/>
    </location>
    <ligand>
        <name>Fe cation</name>
        <dbReference type="ChEBI" id="CHEBI:24875"/>
    </ligand>
</feature>
<dbReference type="AlphaFoldDB" id="A0A1F8DI34"/>
<feature type="binding site" evidence="2">
    <location>
        <position position="149"/>
    </location>
    <ligand>
        <name>Fe cation</name>
        <dbReference type="ChEBI" id="CHEBI:24875"/>
    </ligand>
</feature>
<dbReference type="InterPro" id="IPR036821">
    <property type="entry name" value="Peptide_deformylase_sf"/>
</dbReference>
<dbReference type="InterPro" id="IPR023635">
    <property type="entry name" value="Peptide_deformylase"/>
</dbReference>
<dbReference type="GO" id="GO:0042586">
    <property type="term" value="F:peptide deformylase activity"/>
    <property type="evidence" value="ECO:0007669"/>
    <property type="project" value="UniProtKB-UniRule"/>
</dbReference>
<protein>
    <recommendedName>
        <fullName evidence="2">Peptide deformylase</fullName>
        <shortName evidence="2">PDF</shortName>
        <ecNumber evidence="2">3.5.1.88</ecNumber>
    </recommendedName>
    <alternativeName>
        <fullName evidence="2">Polypeptide deformylase</fullName>
    </alternativeName>
</protein>
<keyword evidence="2" id="KW-0479">Metal-binding</keyword>
<dbReference type="EMBL" id="MGIL01000017">
    <property type="protein sequence ID" value="OGM88036.1"/>
    <property type="molecule type" value="Genomic_DNA"/>
</dbReference>
<comment type="catalytic activity">
    <reaction evidence="2">
        <text>N-terminal N-formyl-L-methionyl-[peptide] + H2O = N-terminal L-methionyl-[peptide] + formate</text>
        <dbReference type="Rhea" id="RHEA:24420"/>
        <dbReference type="Rhea" id="RHEA-COMP:10639"/>
        <dbReference type="Rhea" id="RHEA-COMP:10640"/>
        <dbReference type="ChEBI" id="CHEBI:15377"/>
        <dbReference type="ChEBI" id="CHEBI:15740"/>
        <dbReference type="ChEBI" id="CHEBI:49298"/>
        <dbReference type="ChEBI" id="CHEBI:64731"/>
        <dbReference type="EC" id="3.5.1.88"/>
    </reaction>
</comment>
<organism evidence="3 4">
    <name type="scientific">Candidatus Woesebacteria bacterium RIFOXYD1_FULL_43_18</name>
    <dbReference type="NCBI Taxonomy" id="1802551"/>
    <lineage>
        <taxon>Bacteria</taxon>
        <taxon>Candidatus Woeseibacteriota</taxon>
    </lineage>
</organism>
<sequence>MIRKILLSSNPMLRQKSKPVVNFDKKVMKFIQDLKDTLSVQKEPEGVGLAAPQIGKNLRVFIANYKGFERVVVNPEVIKIENKRKQSGSAKSPRSRREILEGCLSLPYYYGPLRRAARITVKYLNEKGDEVTETFEGFNAQIIMHEIDHLEGILFVDHLLKENKPLYKVDGDDWEEVELV</sequence>
<dbReference type="NCBIfam" id="TIGR00079">
    <property type="entry name" value="pept_deformyl"/>
    <property type="match status" value="1"/>
</dbReference>
<keyword evidence="2" id="KW-0378">Hydrolase</keyword>
<accession>A0A1F8DI34</accession>
<evidence type="ECO:0000256" key="1">
    <source>
        <dbReference type="ARBA" id="ARBA00010759"/>
    </source>
</evidence>
<dbReference type="Proteomes" id="UP000177596">
    <property type="component" value="Unassembled WGS sequence"/>
</dbReference>
<keyword evidence="2" id="KW-0648">Protein biosynthesis</keyword>
<evidence type="ECO:0000313" key="3">
    <source>
        <dbReference type="EMBL" id="OGM88036.1"/>
    </source>
</evidence>
<feature type="active site" evidence="2">
    <location>
        <position position="146"/>
    </location>
</feature>
<gene>
    <name evidence="2" type="primary">def</name>
    <name evidence="3" type="ORF">A2573_00845</name>
</gene>
<comment type="similarity">
    <text evidence="1 2">Belongs to the polypeptide deformylase family.</text>
</comment>
<dbReference type="PRINTS" id="PR01576">
    <property type="entry name" value="PDEFORMYLASE"/>
</dbReference>
<dbReference type="GO" id="GO:0046872">
    <property type="term" value="F:metal ion binding"/>
    <property type="evidence" value="ECO:0007669"/>
    <property type="project" value="UniProtKB-KW"/>
</dbReference>
<dbReference type="SUPFAM" id="SSF56420">
    <property type="entry name" value="Peptide deformylase"/>
    <property type="match status" value="1"/>
</dbReference>
<dbReference type="PIRSF" id="PIRSF004749">
    <property type="entry name" value="Pep_def"/>
    <property type="match status" value="1"/>
</dbReference>
<name>A0A1F8DI34_9BACT</name>
<feature type="binding site" evidence="2">
    <location>
        <position position="145"/>
    </location>
    <ligand>
        <name>Fe cation</name>
        <dbReference type="ChEBI" id="CHEBI:24875"/>
    </ligand>
</feature>
<dbReference type="NCBIfam" id="NF001159">
    <property type="entry name" value="PRK00150.1-3"/>
    <property type="match status" value="1"/>
</dbReference>